<dbReference type="HOGENOM" id="CLU_2559049_0_0_1"/>
<proteinExistence type="predicted"/>
<gene>
    <name evidence="3" type="ORF">PHLGIDRAFT_184950</name>
</gene>
<dbReference type="Proteomes" id="UP000053257">
    <property type="component" value="Unassembled WGS sequence"/>
</dbReference>
<accession>A0A0C3S4V9</accession>
<evidence type="ECO:0000256" key="2">
    <source>
        <dbReference type="SAM" id="SignalP"/>
    </source>
</evidence>
<sequence>MFSFVWPCSLFPVQVALSYPSYRLWGGGRGDQTCLRVLRDKCSQVEREGPKREPILSVDVVGHPAEGERERDPMGDSFCLRK</sequence>
<keyword evidence="2" id="KW-0732">Signal</keyword>
<feature type="region of interest" description="Disordered" evidence="1">
    <location>
        <begin position="61"/>
        <end position="82"/>
    </location>
</feature>
<dbReference type="AlphaFoldDB" id="A0A0C3S4V9"/>
<dbReference type="EMBL" id="KN840450">
    <property type="protein sequence ID" value="KIP10891.1"/>
    <property type="molecule type" value="Genomic_DNA"/>
</dbReference>
<protein>
    <recommendedName>
        <fullName evidence="5">Secreted protein</fullName>
    </recommendedName>
</protein>
<evidence type="ECO:0008006" key="5">
    <source>
        <dbReference type="Google" id="ProtNLM"/>
    </source>
</evidence>
<evidence type="ECO:0000313" key="4">
    <source>
        <dbReference type="Proteomes" id="UP000053257"/>
    </source>
</evidence>
<feature type="signal peptide" evidence="2">
    <location>
        <begin position="1"/>
        <end position="18"/>
    </location>
</feature>
<evidence type="ECO:0000256" key="1">
    <source>
        <dbReference type="SAM" id="MobiDB-lite"/>
    </source>
</evidence>
<name>A0A0C3S4V9_PHLG1</name>
<organism evidence="3 4">
    <name type="scientific">Phlebiopsis gigantea (strain 11061_1 CR5-6)</name>
    <name type="common">White-rot fungus</name>
    <name type="synonym">Peniophora gigantea</name>
    <dbReference type="NCBI Taxonomy" id="745531"/>
    <lineage>
        <taxon>Eukaryota</taxon>
        <taxon>Fungi</taxon>
        <taxon>Dikarya</taxon>
        <taxon>Basidiomycota</taxon>
        <taxon>Agaricomycotina</taxon>
        <taxon>Agaricomycetes</taxon>
        <taxon>Polyporales</taxon>
        <taxon>Phanerochaetaceae</taxon>
        <taxon>Phlebiopsis</taxon>
    </lineage>
</organism>
<keyword evidence="4" id="KW-1185">Reference proteome</keyword>
<reference evidence="3 4" key="1">
    <citation type="journal article" date="2014" name="PLoS Genet.">
        <title>Analysis of the Phlebiopsis gigantea genome, transcriptome and secretome provides insight into its pioneer colonization strategies of wood.</title>
        <authorList>
            <person name="Hori C."/>
            <person name="Ishida T."/>
            <person name="Igarashi K."/>
            <person name="Samejima M."/>
            <person name="Suzuki H."/>
            <person name="Master E."/>
            <person name="Ferreira P."/>
            <person name="Ruiz-Duenas F.J."/>
            <person name="Held B."/>
            <person name="Canessa P."/>
            <person name="Larrondo L.F."/>
            <person name="Schmoll M."/>
            <person name="Druzhinina I.S."/>
            <person name="Kubicek C.P."/>
            <person name="Gaskell J.A."/>
            <person name="Kersten P."/>
            <person name="St John F."/>
            <person name="Glasner J."/>
            <person name="Sabat G."/>
            <person name="Splinter BonDurant S."/>
            <person name="Syed K."/>
            <person name="Yadav J."/>
            <person name="Mgbeahuruike A.C."/>
            <person name="Kovalchuk A."/>
            <person name="Asiegbu F.O."/>
            <person name="Lackner G."/>
            <person name="Hoffmeister D."/>
            <person name="Rencoret J."/>
            <person name="Gutierrez A."/>
            <person name="Sun H."/>
            <person name="Lindquist E."/>
            <person name="Barry K."/>
            <person name="Riley R."/>
            <person name="Grigoriev I.V."/>
            <person name="Henrissat B."/>
            <person name="Kues U."/>
            <person name="Berka R.M."/>
            <person name="Martinez A.T."/>
            <person name="Covert S.F."/>
            <person name="Blanchette R.A."/>
            <person name="Cullen D."/>
        </authorList>
    </citation>
    <scope>NUCLEOTIDE SEQUENCE [LARGE SCALE GENOMIC DNA]</scope>
    <source>
        <strain evidence="3 4">11061_1 CR5-6</strain>
    </source>
</reference>
<evidence type="ECO:0000313" key="3">
    <source>
        <dbReference type="EMBL" id="KIP10891.1"/>
    </source>
</evidence>
<feature type="compositionally biased region" description="Basic and acidic residues" evidence="1">
    <location>
        <begin position="65"/>
        <end position="74"/>
    </location>
</feature>
<feature type="chain" id="PRO_5002178189" description="Secreted protein" evidence="2">
    <location>
        <begin position="19"/>
        <end position="82"/>
    </location>
</feature>